<evidence type="ECO:0000256" key="4">
    <source>
        <dbReference type="SAM" id="Phobius"/>
    </source>
</evidence>
<sequence length="308" mass="34169">MHNHYIINGVVEFHPATSTLRDLNDPDHVVVLNSPAGRCLLLLIERTGSIVTQHEFLDIVWAARGMRVSSNTFYQNISILRKGLKKIGLTDDPVVTIPRIGLTLASGTHIRKLTTEQQVEVSHDNAHFIDEHSLTHELKTLQQQEGVHEAVVQEDDIPQPARPVEKPAAALPDPPAEPAEVAATESKPVRRCSRRQWMIGGVSALVAVILLGAGILALRSNDDGQFFSHYHFLKTTQGCHIFLSDGIISPEARANALARSKQIADGCNSYPWVYISHLPLLPRTSVIRCDKPMTEPNTCISDYFFEDK</sequence>
<protein>
    <recommendedName>
        <fullName evidence="5">OmpR/PhoB-type domain-containing protein</fullName>
    </recommendedName>
</protein>
<dbReference type="Proteomes" id="UP000239197">
    <property type="component" value="Chromosome"/>
</dbReference>
<accession>A0A2L1UKS3</accession>
<keyword evidence="7" id="KW-1185">Reference proteome</keyword>
<feature type="transmembrane region" description="Helical" evidence="4">
    <location>
        <begin position="197"/>
        <end position="218"/>
    </location>
</feature>
<dbReference type="Gene3D" id="1.10.10.10">
    <property type="entry name" value="Winged helix-like DNA-binding domain superfamily/Winged helix DNA-binding domain"/>
    <property type="match status" value="1"/>
</dbReference>
<feature type="region of interest" description="Disordered" evidence="3">
    <location>
        <begin position="160"/>
        <end position="179"/>
    </location>
</feature>
<dbReference type="GO" id="GO:0006355">
    <property type="term" value="P:regulation of DNA-templated transcription"/>
    <property type="evidence" value="ECO:0007669"/>
    <property type="project" value="InterPro"/>
</dbReference>
<reference evidence="7" key="1">
    <citation type="submission" date="2017-01" db="EMBL/GenBank/DDBJ databases">
        <title>Genome sequence of Rouxiella sp. ERMR1:05.</title>
        <authorList>
            <person name="Kumar R."/>
            <person name="Singh D."/>
            <person name="Kumar S."/>
        </authorList>
    </citation>
    <scope>NUCLEOTIDE SEQUENCE [LARGE SCALE GENOMIC DNA]</scope>
    <source>
        <strain evidence="7">ERMR1:05</strain>
    </source>
</reference>
<dbReference type="RefSeq" id="WP_104921017.1">
    <property type="nucleotide sequence ID" value="NZ_CP019062.1"/>
</dbReference>
<dbReference type="AlphaFoldDB" id="A0A2L1UKS3"/>
<gene>
    <name evidence="6" type="ORF">BV494_00165</name>
</gene>
<keyword evidence="1 2" id="KW-0238">DNA-binding</keyword>
<dbReference type="SUPFAM" id="SSF46894">
    <property type="entry name" value="C-terminal effector domain of the bipartite response regulators"/>
    <property type="match status" value="1"/>
</dbReference>
<dbReference type="KEGG" id="rox:BV494_00165"/>
<evidence type="ECO:0000256" key="2">
    <source>
        <dbReference type="PROSITE-ProRule" id="PRU01091"/>
    </source>
</evidence>
<dbReference type="GO" id="GO:0003677">
    <property type="term" value="F:DNA binding"/>
    <property type="evidence" value="ECO:0007669"/>
    <property type="project" value="UniProtKB-UniRule"/>
</dbReference>
<name>A0A2L1UKS3_9GAMM</name>
<organism evidence="6 7">
    <name type="scientific">Rahnella sikkimica</name>
    <dbReference type="NCBI Taxonomy" id="1805933"/>
    <lineage>
        <taxon>Bacteria</taxon>
        <taxon>Pseudomonadati</taxon>
        <taxon>Pseudomonadota</taxon>
        <taxon>Gammaproteobacteria</taxon>
        <taxon>Enterobacterales</taxon>
        <taxon>Yersiniaceae</taxon>
        <taxon>Rahnella</taxon>
    </lineage>
</organism>
<dbReference type="PROSITE" id="PS51755">
    <property type="entry name" value="OMPR_PHOB"/>
    <property type="match status" value="1"/>
</dbReference>
<dbReference type="InterPro" id="IPR016032">
    <property type="entry name" value="Sig_transdc_resp-reg_C-effctor"/>
</dbReference>
<dbReference type="OrthoDB" id="7003224at2"/>
<feature type="domain" description="OmpR/PhoB-type" evidence="5">
    <location>
        <begin position="2"/>
        <end position="106"/>
    </location>
</feature>
<evidence type="ECO:0000313" key="7">
    <source>
        <dbReference type="Proteomes" id="UP000239197"/>
    </source>
</evidence>
<evidence type="ECO:0000259" key="5">
    <source>
        <dbReference type="PROSITE" id="PS51755"/>
    </source>
</evidence>
<dbReference type="GO" id="GO:0000160">
    <property type="term" value="P:phosphorelay signal transduction system"/>
    <property type="evidence" value="ECO:0007669"/>
    <property type="project" value="InterPro"/>
</dbReference>
<evidence type="ECO:0000313" key="6">
    <source>
        <dbReference type="EMBL" id="AVF33438.1"/>
    </source>
</evidence>
<keyword evidence="4" id="KW-1133">Transmembrane helix</keyword>
<dbReference type="EMBL" id="CP019062">
    <property type="protein sequence ID" value="AVF33438.1"/>
    <property type="molecule type" value="Genomic_DNA"/>
</dbReference>
<feature type="DNA-binding region" description="OmpR/PhoB-type" evidence="2">
    <location>
        <begin position="2"/>
        <end position="106"/>
    </location>
</feature>
<keyword evidence="4" id="KW-0472">Membrane</keyword>
<dbReference type="SMART" id="SM00862">
    <property type="entry name" value="Trans_reg_C"/>
    <property type="match status" value="1"/>
</dbReference>
<dbReference type="Pfam" id="PF00486">
    <property type="entry name" value="Trans_reg_C"/>
    <property type="match status" value="1"/>
</dbReference>
<proteinExistence type="predicted"/>
<keyword evidence="4" id="KW-0812">Transmembrane</keyword>
<evidence type="ECO:0000256" key="1">
    <source>
        <dbReference type="ARBA" id="ARBA00023125"/>
    </source>
</evidence>
<evidence type="ECO:0000256" key="3">
    <source>
        <dbReference type="SAM" id="MobiDB-lite"/>
    </source>
</evidence>
<dbReference type="InterPro" id="IPR036388">
    <property type="entry name" value="WH-like_DNA-bd_sf"/>
</dbReference>
<dbReference type="InterPro" id="IPR001867">
    <property type="entry name" value="OmpR/PhoB-type_DNA-bd"/>
</dbReference>